<proteinExistence type="predicted"/>
<reference evidence="1" key="1">
    <citation type="submission" date="2022-01" db="EMBL/GenBank/DDBJ databases">
        <authorList>
            <person name="Karlyshev A.V."/>
            <person name="Jaspars M."/>
        </authorList>
    </citation>
    <scope>NUCLEOTIDE SEQUENCE</scope>
    <source>
        <strain evidence="1">AGSA3-2</strain>
    </source>
</reference>
<gene>
    <name evidence="1" type="ORF">LZG35_12560</name>
</gene>
<evidence type="ECO:0000313" key="2">
    <source>
        <dbReference type="Proteomes" id="UP001107961"/>
    </source>
</evidence>
<name>A0A9Q3ZGI2_9GAMM</name>
<dbReference type="EMBL" id="JAJVKT010000014">
    <property type="protein sequence ID" value="MCE7509474.1"/>
    <property type="molecule type" value="Genomic_DNA"/>
</dbReference>
<comment type="caution">
    <text evidence="1">The sequence shown here is derived from an EMBL/GenBank/DDBJ whole genome shotgun (WGS) entry which is preliminary data.</text>
</comment>
<evidence type="ECO:0000313" key="1">
    <source>
        <dbReference type="EMBL" id="MCE7509474.1"/>
    </source>
</evidence>
<protein>
    <submittedName>
        <fullName evidence="1">Uncharacterized protein</fullName>
    </submittedName>
</protein>
<organism evidence="1 2">
    <name type="scientific">Alloalcanivorax xenomutans</name>
    <dbReference type="NCBI Taxonomy" id="1094342"/>
    <lineage>
        <taxon>Bacteria</taxon>
        <taxon>Pseudomonadati</taxon>
        <taxon>Pseudomonadota</taxon>
        <taxon>Gammaproteobacteria</taxon>
        <taxon>Oceanospirillales</taxon>
        <taxon>Alcanivoracaceae</taxon>
        <taxon>Alloalcanivorax</taxon>
    </lineage>
</organism>
<sequence>MDEVIWTIPAEERAPDLDRLPFANHRPRRLAAWLAKLPMEEPVESADCLAAVLSDLCRLRAEAPLRMTLLELCRPRVRQCRQALDSYLLNLPLSPGGADLDMLYLGVRLHDRLALGYQGVARSALVGRGLPSRQAAAVALQRTLEQLGHGLLLYLLLHRPPEPGLWRRLHRLYAVAEHQELETMAVDDVDWPGRETTVAVTYGRLVLLASAQPGGLSRPAVLALYRATAQWARWLTLEPLEGQALFRVDLDSDRPPSCADSGGGFNTRYFDPRPLAAALTRRGGGEAKRLHDHLRWAWEPEPLSRASTQNCG</sequence>
<dbReference type="Proteomes" id="UP001107961">
    <property type="component" value="Unassembled WGS sequence"/>
</dbReference>
<dbReference type="RefSeq" id="WP_063142349.1">
    <property type="nucleotide sequence ID" value="NZ_CBDDTQ010000003.1"/>
</dbReference>
<dbReference type="AlphaFoldDB" id="A0A9Q3ZGI2"/>
<accession>A0A9Q3ZGI2</accession>
<keyword evidence="2" id="KW-1185">Reference proteome</keyword>
<dbReference type="KEGG" id="axe:P40_03250"/>